<name>A0ABX8ZN89_9SPHN</name>
<keyword evidence="2" id="KW-1185">Reference proteome</keyword>
<sequence>MPDKASFDHFLAAQDRGGTYDNALSEIAEGNKRSHWMWFVFPQLAGLGSSAQARKFALADLGEARAYCRHEELGPRLFEATEAMLEWAGTMSAADILGDVDAMKFRSSMTLFERACDDEDAAVFADALEAFYEGERCPLTLERL</sequence>
<dbReference type="Proteomes" id="UP000824281">
    <property type="component" value="Chromosome"/>
</dbReference>
<reference evidence="1 2" key="1">
    <citation type="submission" date="2021-08" db="EMBL/GenBank/DDBJ databases">
        <title>Comparative Genomics Analysis of the Genus Qipengyuania Reveals Extensive Genetic Diversity and Metabolic Versatility, Including the Description of Fifteen Novel Species.</title>
        <authorList>
            <person name="Liu Y."/>
        </authorList>
    </citation>
    <scope>NUCLEOTIDE SEQUENCE [LARGE SCALE GENOMIC DNA]</scope>
    <source>
        <strain evidence="1 2">1NDH13</strain>
    </source>
</reference>
<dbReference type="InterPro" id="IPR036287">
    <property type="entry name" value="Rv1873-like_sf"/>
</dbReference>
<protein>
    <submittedName>
        <fullName evidence="1">DUF1810 domain-containing protein</fullName>
    </submittedName>
</protein>
<organism evidence="1 2">
    <name type="scientific">Qipengyuania aurantiaca</name>
    <dbReference type="NCBI Taxonomy" id="2867233"/>
    <lineage>
        <taxon>Bacteria</taxon>
        <taxon>Pseudomonadati</taxon>
        <taxon>Pseudomonadota</taxon>
        <taxon>Alphaproteobacteria</taxon>
        <taxon>Sphingomonadales</taxon>
        <taxon>Erythrobacteraceae</taxon>
        <taxon>Qipengyuania</taxon>
    </lineage>
</organism>
<dbReference type="InterPro" id="IPR014937">
    <property type="entry name" value="DUF1810"/>
</dbReference>
<evidence type="ECO:0000313" key="2">
    <source>
        <dbReference type="Proteomes" id="UP000824281"/>
    </source>
</evidence>
<dbReference type="EMBL" id="CP081295">
    <property type="protein sequence ID" value="QZD90447.1"/>
    <property type="molecule type" value="Genomic_DNA"/>
</dbReference>
<dbReference type="Pfam" id="PF08837">
    <property type="entry name" value="DUF1810"/>
    <property type="match status" value="1"/>
</dbReference>
<gene>
    <name evidence="1" type="ORF">K3148_03380</name>
</gene>
<dbReference type="SUPFAM" id="SSF140736">
    <property type="entry name" value="Rv1873-like"/>
    <property type="match status" value="1"/>
</dbReference>
<proteinExistence type="predicted"/>
<dbReference type="Gene3D" id="1.25.40.380">
    <property type="entry name" value="Protein of unknown function DUF1810"/>
    <property type="match status" value="1"/>
</dbReference>
<accession>A0ABX8ZN89</accession>
<dbReference type="RefSeq" id="WP_221425916.1">
    <property type="nucleotide sequence ID" value="NZ_CP081295.1"/>
</dbReference>
<evidence type="ECO:0000313" key="1">
    <source>
        <dbReference type="EMBL" id="QZD90447.1"/>
    </source>
</evidence>